<reference evidence="10 11" key="1">
    <citation type="submission" date="2011-12" db="EMBL/GenBank/DDBJ databases">
        <title>Complete sequence of Mycobacterium rhodesiae NBB3.</title>
        <authorList>
            <consortium name="US DOE Joint Genome Institute"/>
            <person name="Lucas S."/>
            <person name="Han J."/>
            <person name="Lapidus A."/>
            <person name="Cheng J.-F."/>
            <person name="Goodwin L."/>
            <person name="Pitluck S."/>
            <person name="Peters L."/>
            <person name="Mikhailova N."/>
            <person name="Gu W."/>
            <person name="Detter J.C."/>
            <person name="Han C."/>
            <person name="Tapia R."/>
            <person name="Land M."/>
            <person name="Hauser L."/>
            <person name="Kyrpides N."/>
            <person name="Ivanova N."/>
            <person name="Pagani I."/>
            <person name="Mattes T."/>
            <person name="Holmes A."/>
            <person name="Rutledge P."/>
            <person name="Paulsen I."/>
            <person name="Coleman N."/>
            <person name="Woyke T."/>
        </authorList>
    </citation>
    <scope>NUCLEOTIDE SEQUENCE [LARGE SCALE GENOMIC DNA]</scope>
    <source>
        <strain evidence="10 11">NBB3</strain>
    </source>
</reference>
<sequence>MSRSSVAHGSERASLDGWRSAGALFVVVALAYAAGAFLSWQSFGAGVGPAFFPPAGVTVAAMLLTPRSRWGVIVIGIFAAEVAVDLYYGVGFRAASGFALANSVEPAVGASLAWTMCKGTPDLRGRADLARFVVAACLAGPLVGGVIGGAVSAASSGTSWPTAALHWWAGDGIGVLVVGTPILLWSRQSHLLRARLAETVAVVAVAAGLSLTAFWWQAPPTLLLLPVMAWAAFRLDVIGAAVAGAAIAFTLNYATGSGRGLFTELHLAEPGRLAVTQVFIAVIVLVAMLIAQEASGRVAAVRRGDAERRERDRLETLAQLAQRLSAALTPGQIGDAVVTQLTDDAGAQAVALGLLTPDGTRLEWVKTAGYPQPAHDRLADGIPLDDHTAATEAVRTGRPVVIADSADYQRRYPDYRDMMDMTGAEALVNWSLSSGGKPIGVLGLMWTRPQPLDSAQLAYISAVATMVGQALVRAQAYADEHAKAAVLQSAVLPTDPADVADLDLAVSYEMADVVHGLGGDWYDVMSLSEQRTYLAVGDVVGHGLAAVEDMAQLRSAARALVLQGLPPARLLAELNKFTAHTSHGRFATMAVAIFDPLSGAVSYALAGHPPPLLRRSRDGKVVRLVDAEGPVLGPIRGAAYTEGRVTLEPGDILAMYTDGLVERSGRDIETGISHAERLLASWGSETVLAQGCRQLTETLSSPPRHDDVCVLAVRMRLADQSPPSAQLM</sequence>
<dbReference type="HOGENOM" id="CLU_383875_0_0_11"/>
<comment type="subcellular location">
    <subcellularLocation>
        <location evidence="1">Cell membrane</location>
        <topology evidence="1">Multi-pass membrane protein</topology>
    </subcellularLocation>
</comment>
<evidence type="ECO:0000259" key="9">
    <source>
        <dbReference type="SMART" id="SM00331"/>
    </source>
</evidence>
<evidence type="ECO:0000256" key="1">
    <source>
        <dbReference type="ARBA" id="ARBA00004651"/>
    </source>
</evidence>
<organism evidence="10 11">
    <name type="scientific">Mycolicibacterium rhodesiae (strain NBB3)</name>
    <name type="common">Mycobacterium rhodesiae</name>
    <dbReference type="NCBI Taxonomy" id="710685"/>
    <lineage>
        <taxon>Bacteria</taxon>
        <taxon>Bacillati</taxon>
        <taxon>Actinomycetota</taxon>
        <taxon>Actinomycetes</taxon>
        <taxon>Mycobacteriales</taxon>
        <taxon>Mycobacteriaceae</taxon>
        <taxon>Mycolicibacterium</taxon>
    </lineage>
</organism>
<dbReference type="InterPro" id="IPR001932">
    <property type="entry name" value="PPM-type_phosphatase-like_dom"/>
</dbReference>
<dbReference type="KEGG" id="mrh:MycrhN_3462"/>
<evidence type="ECO:0000256" key="5">
    <source>
        <dbReference type="ARBA" id="ARBA00022989"/>
    </source>
</evidence>
<dbReference type="PANTHER" id="PTHR43156">
    <property type="entry name" value="STAGE II SPORULATION PROTEIN E-RELATED"/>
    <property type="match status" value="1"/>
</dbReference>
<proteinExistence type="predicted"/>
<dbReference type="PANTHER" id="PTHR43156:SF2">
    <property type="entry name" value="STAGE II SPORULATION PROTEIN E"/>
    <property type="match status" value="1"/>
</dbReference>
<dbReference type="InterPro" id="IPR036457">
    <property type="entry name" value="PPM-type-like_dom_sf"/>
</dbReference>
<dbReference type="InterPro" id="IPR007895">
    <property type="entry name" value="MASE1"/>
</dbReference>
<dbReference type="Proteomes" id="UP000005442">
    <property type="component" value="Chromosome"/>
</dbReference>
<feature type="transmembrane region" description="Helical" evidence="7">
    <location>
        <begin position="71"/>
        <end position="90"/>
    </location>
</feature>
<feature type="transmembrane region" description="Helical" evidence="7">
    <location>
        <begin position="273"/>
        <end position="291"/>
    </location>
</feature>
<evidence type="ECO:0000256" key="2">
    <source>
        <dbReference type="ARBA" id="ARBA00022475"/>
    </source>
</evidence>
<dbReference type="Pfam" id="PF07228">
    <property type="entry name" value="SpoIIE"/>
    <property type="match status" value="1"/>
</dbReference>
<evidence type="ECO:0000256" key="6">
    <source>
        <dbReference type="ARBA" id="ARBA00023136"/>
    </source>
</evidence>
<keyword evidence="3 7" id="KW-0812">Transmembrane</keyword>
<dbReference type="Pfam" id="PF05231">
    <property type="entry name" value="MASE1"/>
    <property type="match status" value="1"/>
</dbReference>
<dbReference type="GO" id="GO:0005886">
    <property type="term" value="C:plasma membrane"/>
    <property type="evidence" value="ECO:0007669"/>
    <property type="project" value="UniProtKB-SubCell"/>
</dbReference>
<feature type="transmembrane region" description="Helical" evidence="7">
    <location>
        <begin position="129"/>
        <end position="153"/>
    </location>
</feature>
<dbReference type="GO" id="GO:0016791">
    <property type="term" value="F:phosphatase activity"/>
    <property type="evidence" value="ECO:0007669"/>
    <property type="project" value="TreeGrafter"/>
</dbReference>
<name>G8RS25_MYCRN</name>
<dbReference type="eggNOG" id="COG2208">
    <property type="taxonomic scope" value="Bacteria"/>
</dbReference>
<keyword evidence="4" id="KW-0378">Hydrolase</keyword>
<protein>
    <submittedName>
        <fullName evidence="10">Serine phosphatase RsbU, regulator of sigma subunit</fullName>
    </submittedName>
</protein>
<feature type="transmembrane region" description="Helical" evidence="7">
    <location>
        <begin position="228"/>
        <end position="253"/>
    </location>
</feature>
<evidence type="ECO:0000256" key="7">
    <source>
        <dbReference type="SAM" id="Phobius"/>
    </source>
</evidence>
<dbReference type="InterPro" id="IPR003018">
    <property type="entry name" value="GAF"/>
</dbReference>
<keyword evidence="6 7" id="KW-0472">Membrane</keyword>
<dbReference type="SMART" id="SM00331">
    <property type="entry name" value="PP2C_SIG"/>
    <property type="match status" value="1"/>
</dbReference>
<feature type="domain" description="PPM-type phosphatase" evidence="9">
    <location>
        <begin position="502"/>
        <end position="715"/>
    </location>
</feature>
<keyword evidence="11" id="KW-1185">Reference proteome</keyword>
<evidence type="ECO:0000313" key="11">
    <source>
        <dbReference type="Proteomes" id="UP000005442"/>
    </source>
</evidence>
<keyword evidence="5 7" id="KW-1133">Transmembrane helix</keyword>
<accession>G8RS25</accession>
<dbReference type="STRING" id="710685.MycrhN_3462"/>
<feature type="transmembrane region" description="Helical" evidence="7">
    <location>
        <begin position="165"/>
        <end position="184"/>
    </location>
</feature>
<evidence type="ECO:0000256" key="4">
    <source>
        <dbReference type="ARBA" id="ARBA00022801"/>
    </source>
</evidence>
<dbReference type="Pfam" id="PF13185">
    <property type="entry name" value="GAF_2"/>
    <property type="match status" value="1"/>
</dbReference>
<dbReference type="InterPro" id="IPR052016">
    <property type="entry name" value="Bact_Sigma-Reg"/>
</dbReference>
<feature type="transmembrane region" description="Helical" evidence="7">
    <location>
        <begin position="196"/>
        <end position="216"/>
    </location>
</feature>
<dbReference type="EMBL" id="CP003169">
    <property type="protein sequence ID" value="AEV73982.1"/>
    <property type="molecule type" value="Genomic_DNA"/>
</dbReference>
<evidence type="ECO:0000259" key="8">
    <source>
        <dbReference type="SMART" id="SM00065"/>
    </source>
</evidence>
<dbReference type="Gene3D" id="3.60.40.10">
    <property type="entry name" value="PPM-type phosphatase domain"/>
    <property type="match status" value="1"/>
</dbReference>
<feature type="transmembrane region" description="Helical" evidence="7">
    <location>
        <begin position="21"/>
        <end position="40"/>
    </location>
</feature>
<feature type="domain" description="GAF" evidence="8">
    <location>
        <begin position="329"/>
        <end position="481"/>
    </location>
</feature>
<dbReference type="SUPFAM" id="SSF55781">
    <property type="entry name" value="GAF domain-like"/>
    <property type="match status" value="1"/>
</dbReference>
<dbReference type="AlphaFoldDB" id="G8RS25"/>
<dbReference type="InterPro" id="IPR029016">
    <property type="entry name" value="GAF-like_dom_sf"/>
</dbReference>
<dbReference type="SUPFAM" id="SSF81606">
    <property type="entry name" value="PP2C-like"/>
    <property type="match status" value="1"/>
</dbReference>
<dbReference type="Gene3D" id="3.30.450.40">
    <property type="match status" value="1"/>
</dbReference>
<dbReference type="eggNOG" id="COG3447">
    <property type="taxonomic scope" value="Bacteria"/>
</dbReference>
<dbReference type="SMART" id="SM00065">
    <property type="entry name" value="GAF"/>
    <property type="match status" value="1"/>
</dbReference>
<evidence type="ECO:0000256" key="3">
    <source>
        <dbReference type="ARBA" id="ARBA00022692"/>
    </source>
</evidence>
<dbReference type="PATRIC" id="fig|710685.3.peg.3468"/>
<keyword evidence="2" id="KW-1003">Cell membrane</keyword>
<evidence type="ECO:0000313" key="10">
    <source>
        <dbReference type="EMBL" id="AEV73982.1"/>
    </source>
</evidence>
<gene>
    <name evidence="10" type="ordered locus">MycrhN_3462</name>
</gene>
<dbReference type="RefSeq" id="WP_014211738.1">
    <property type="nucleotide sequence ID" value="NC_016604.1"/>
</dbReference>